<dbReference type="PROSITE" id="PS50109">
    <property type="entry name" value="HIS_KIN"/>
    <property type="match status" value="1"/>
</dbReference>
<keyword evidence="10" id="KW-1185">Reference proteome</keyword>
<protein>
    <recommendedName>
        <fullName evidence="2">histidine kinase</fullName>
        <ecNumber evidence="2">2.7.13.3</ecNumber>
    </recommendedName>
</protein>
<evidence type="ECO:0000256" key="1">
    <source>
        <dbReference type="ARBA" id="ARBA00000085"/>
    </source>
</evidence>
<dbReference type="GO" id="GO:0005886">
    <property type="term" value="C:plasma membrane"/>
    <property type="evidence" value="ECO:0007669"/>
    <property type="project" value="TreeGrafter"/>
</dbReference>
<feature type="domain" description="Histidine kinase" evidence="8">
    <location>
        <begin position="228"/>
        <end position="440"/>
    </location>
</feature>
<dbReference type="Proteomes" id="UP000429232">
    <property type="component" value="Chromosome"/>
</dbReference>
<dbReference type="KEGG" id="mgik:GO620_008130"/>
<keyword evidence="7" id="KW-0472">Membrane</keyword>
<reference evidence="9 10" key="1">
    <citation type="submission" date="2020-12" db="EMBL/GenBank/DDBJ databases">
        <title>HMF7856_wgs.fasta genome submission.</title>
        <authorList>
            <person name="Kang H."/>
            <person name="Kim H."/>
            <person name="Joh K."/>
        </authorList>
    </citation>
    <scope>NUCLEOTIDE SEQUENCE [LARGE SCALE GENOMIC DNA]</scope>
    <source>
        <strain evidence="9 10">HMF7856</strain>
    </source>
</reference>
<evidence type="ECO:0000256" key="3">
    <source>
        <dbReference type="ARBA" id="ARBA00022553"/>
    </source>
</evidence>
<dbReference type="PANTHER" id="PTHR45453">
    <property type="entry name" value="PHOSPHATE REGULON SENSOR PROTEIN PHOR"/>
    <property type="match status" value="1"/>
</dbReference>
<dbReference type="SUPFAM" id="SSF55874">
    <property type="entry name" value="ATPase domain of HSP90 chaperone/DNA topoisomerase II/histidine kinase"/>
    <property type="match status" value="1"/>
</dbReference>
<accession>A0A6I4HX30</accession>
<dbReference type="Gene3D" id="1.10.287.130">
    <property type="match status" value="1"/>
</dbReference>
<proteinExistence type="predicted"/>
<evidence type="ECO:0000256" key="4">
    <source>
        <dbReference type="ARBA" id="ARBA00022679"/>
    </source>
</evidence>
<dbReference type="InterPro" id="IPR003661">
    <property type="entry name" value="HisK_dim/P_dom"/>
</dbReference>
<evidence type="ECO:0000313" key="9">
    <source>
        <dbReference type="EMBL" id="QQL51397.1"/>
    </source>
</evidence>
<dbReference type="InterPro" id="IPR050351">
    <property type="entry name" value="BphY/WalK/GraS-like"/>
</dbReference>
<evidence type="ECO:0000256" key="5">
    <source>
        <dbReference type="ARBA" id="ARBA00022777"/>
    </source>
</evidence>
<dbReference type="CDD" id="cd00082">
    <property type="entry name" value="HisKA"/>
    <property type="match status" value="1"/>
</dbReference>
<keyword evidence="5 9" id="KW-0418">Kinase</keyword>
<keyword evidence="7" id="KW-1133">Transmembrane helix</keyword>
<sequence>MKLQIKLTLYNTLTKVAVIVFSGILIYLSLERISYHHISVRLQNKKREFFRELSSTGLSSVLEQQKFYADYNILKDDYIQVKQIASMPASAIVDTFSTGQRTIEGTTDTYRILRCRFNNKNKTYQLEVGNTLDAVEDLKSTIQGYTLIILGVALTLSLLSDMFFTKYLLSPLYRIIDKKLIRVNDPLNFDYEKVATTTDDFSLLDDSISSLMKKITGMFMLEKQFIANVSHELLTPISIISSRLENMLSHETLSEDAENKIFASLKTLNRLKSIINGLLLISQVENNQFNKNDKVNIAELIAETAEELEDRLEDKEITFQNDLKYASQITGNRALIHTMLFNLFNNAIKYNYKSGTIKVKDRWADGRYSLVISDSGIGMNQQQIDNAFNRFEKFDTGEPESFGLGLAIVKSITIFHGIDITIHSAKDKGTAINLLFKAES</sequence>
<evidence type="ECO:0000256" key="6">
    <source>
        <dbReference type="ARBA" id="ARBA00023012"/>
    </source>
</evidence>
<feature type="transmembrane region" description="Helical" evidence="7">
    <location>
        <begin position="12"/>
        <end position="30"/>
    </location>
</feature>
<dbReference type="InterPro" id="IPR003594">
    <property type="entry name" value="HATPase_dom"/>
</dbReference>
<organism evidence="9 10">
    <name type="scientific">Mucilaginibacter ginkgonis</name>
    <dbReference type="NCBI Taxonomy" id="2682091"/>
    <lineage>
        <taxon>Bacteria</taxon>
        <taxon>Pseudomonadati</taxon>
        <taxon>Bacteroidota</taxon>
        <taxon>Sphingobacteriia</taxon>
        <taxon>Sphingobacteriales</taxon>
        <taxon>Sphingobacteriaceae</taxon>
        <taxon>Mucilaginibacter</taxon>
    </lineage>
</organism>
<evidence type="ECO:0000256" key="7">
    <source>
        <dbReference type="SAM" id="Phobius"/>
    </source>
</evidence>
<dbReference type="EC" id="2.7.13.3" evidence="2"/>
<dbReference type="InterPro" id="IPR036890">
    <property type="entry name" value="HATPase_C_sf"/>
</dbReference>
<dbReference type="InterPro" id="IPR005467">
    <property type="entry name" value="His_kinase_dom"/>
</dbReference>
<evidence type="ECO:0000259" key="8">
    <source>
        <dbReference type="PROSITE" id="PS50109"/>
    </source>
</evidence>
<dbReference type="RefSeq" id="WP_157524096.1">
    <property type="nucleotide sequence ID" value="NZ_CP066775.1"/>
</dbReference>
<keyword evidence="6" id="KW-0902">Two-component regulatory system</keyword>
<evidence type="ECO:0000256" key="2">
    <source>
        <dbReference type="ARBA" id="ARBA00012438"/>
    </source>
</evidence>
<dbReference type="Pfam" id="PF02518">
    <property type="entry name" value="HATPase_c"/>
    <property type="match status" value="1"/>
</dbReference>
<dbReference type="SMART" id="SM00387">
    <property type="entry name" value="HATPase_c"/>
    <property type="match status" value="1"/>
</dbReference>
<dbReference type="EMBL" id="CP066775">
    <property type="protein sequence ID" value="QQL51397.1"/>
    <property type="molecule type" value="Genomic_DNA"/>
</dbReference>
<dbReference type="SUPFAM" id="SSF47384">
    <property type="entry name" value="Homodimeric domain of signal transducing histidine kinase"/>
    <property type="match status" value="1"/>
</dbReference>
<keyword evidence="3" id="KW-0597">Phosphoprotein</keyword>
<dbReference type="GO" id="GO:0016036">
    <property type="term" value="P:cellular response to phosphate starvation"/>
    <property type="evidence" value="ECO:0007669"/>
    <property type="project" value="TreeGrafter"/>
</dbReference>
<evidence type="ECO:0000313" key="10">
    <source>
        <dbReference type="Proteomes" id="UP000429232"/>
    </source>
</evidence>
<keyword evidence="4" id="KW-0808">Transferase</keyword>
<keyword evidence="7" id="KW-0812">Transmembrane</keyword>
<comment type="catalytic activity">
    <reaction evidence="1">
        <text>ATP + protein L-histidine = ADP + protein N-phospho-L-histidine.</text>
        <dbReference type="EC" id="2.7.13.3"/>
    </reaction>
</comment>
<dbReference type="Gene3D" id="3.30.565.10">
    <property type="entry name" value="Histidine kinase-like ATPase, C-terminal domain"/>
    <property type="match status" value="1"/>
</dbReference>
<dbReference type="SMART" id="SM00388">
    <property type="entry name" value="HisKA"/>
    <property type="match status" value="1"/>
</dbReference>
<gene>
    <name evidence="9" type="ORF">GO620_008130</name>
</gene>
<dbReference type="PANTHER" id="PTHR45453:SF1">
    <property type="entry name" value="PHOSPHATE REGULON SENSOR PROTEIN PHOR"/>
    <property type="match status" value="1"/>
</dbReference>
<dbReference type="InterPro" id="IPR036097">
    <property type="entry name" value="HisK_dim/P_sf"/>
</dbReference>
<dbReference type="AlphaFoldDB" id="A0A6I4HX30"/>
<name>A0A6I4HX30_9SPHI</name>
<dbReference type="GO" id="GO:0000155">
    <property type="term" value="F:phosphorelay sensor kinase activity"/>
    <property type="evidence" value="ECO:0007669"/>
    <property type="project" value="InterPro"/>
</dbReference>
<dbReference type="Pfam" id="PF00512">
    <property type="entry name" value="HisKA"/>
    <property type="match status" value="1"/>
</dbReference>
<dbReference type="GO" id="GO:0004721">
    <property type="term" value="F:phosphoprotein phosphatase activity"/>
    <property type="evidence" value="ECO:0007669"/>
    <property type="project" value="TreeGrafter"/>
</dbReference>